<gene>
    <name evidence="3" type="ORF">NCTC13560_00235</name>
    <name evidence="2" type="ORF">SAMN05421682_106205</name>
</gene>
<organism evidence="3 5">
    <name type="scientific">Chryseobacterium indoltheticum</name>
    <dbReference type="NCBI Taxonomy" id="254"/>
    <lineage>
        <taxon>Bacteria</taxon>
        <taxon>Pseudomonadati</taxon>
        <taxon>Bacteroidota</taxon>
        <taxon>Flavobacteriia</taxon>
        <taxon>Flavobacteriales</taxon>
        <taxon>Weeksellaceae</taxon>
        <taxon>Chryseobacterium group</taxon>
        <taxon>Chryseobacterium</taxon>
    </lineage>
</organism>
<dbReference type="RefSeq" id="WP_076560848.1">
    <property type="nucleotide sequence ID" value="NZ_CP033929.1"/>
</dbReference>
<dbReference type="SUPFAM" id="SSF53300">
    <property type="entry name" value="vWA-like"/>
    <property type="match status" value="1"/>
</dbReference>
<evidence type="ECO:0000259" key="1">
    <source>
        <dbReference type="PROSITE" id="PS50234"/>
    </source>
</evidence>
<dbReference type="Gene3D" id="2.60.40.3440">
    <property type="match status" value="2"/>
</dbReference>
<dbReference type="EMBL" id="FTMF01000006">
    <property type="protein sequence ID" value="SIQ60149.1"/>
    <property type="molecule type" value="Genomic_DNA"/>
</dbReference>
<sequence>MNAKLNNITTQYRKFNANQVLTEGQLNEFIDYFEDQDRLSRTRLSGVGVVCGFKSTYIDVTLQPEILARAEDTSLLHTIEITQGSGVTTDGDLVTLRKKGSTSSEATIDFGARNYKYYRDYKDETGYEHFRIDGKQVPLLELVTEDEYKALGTNIEGFKPLSDIGSKNIYKKVIILYLESYSNEESPCQDADCDNAGAEQVSNLKVLLADSESVLNLIDKSDAKDTIYKAHDAYEKLYEVLPKIEAPRVILDPTVTTAFELKTRFQKATNVAAELSKGFDAIADTFKVSVNLGGQVLIDKLNSLLYPRVSRLEDYQYRYDLLKDLIDTYNEIKGLILHLNVDCCPSVTSFPKHLMLGSVGAKLELGERTLYRHHFYNSPVTTNDDENYERIVMLANRFVQKINGFQSYIGPVKITPSNLNVRLGDKAIPYYYNVDKPLLTQWNFEKTKTDRETYNLSYHTTNLAGEDFVQNPLNYNIDNNDFYRIEGHLGMPFDTAYQNINDLKKQYGLAFDVIVLLLQKDAKGDAVLTTEAKTVSIDELRKQLVSISSDISKEKGDAKTALLNLSKLDSQLKLLNKVDFARAADPSKEEVTIVKEDPRKKEIASELLSEFLERKSGLEHLAGVKRGGTFVLICGSNTNNQVLADFSLPYLCCSKEKPNVPPIALDDKASCMLGKTVVIPVLSNDYDADNDILTVIKKTDPAHGTVVLNSDNTFTYTHDGSSNLSDSFTYCVNDGRDDSNIATVSIAVKSAPVAINDHATTQIREYVDIAVKDNDYDLGNTPLTVFIKTQPTYGTATLNADGTIRYTHNGSSNTTDSFTYYINDGELDSNIATVTITIAPPPCDSGMDVVFIFDYTGSMSSQIGAAKTGANSIISTIATQSGSKAYRLGLVLADEYGSGTASAYHTAPAYTSLPASQKFINTGVGARFQWITAMEVMSDNNSGTFTDQLNKLNNPGGGLSLGSGYGTPEPTDMALSRVVEYNFAGAFRNNVAKYIILITDAVPGGNDDNANSLDVAEMTRLKNVCLAKSIKVIVLGSGVNEKIDGKFIWKELADGTGGSWNSSYNASAIQSAIINGCGGTK</sequence>
<dbReference type="PROSITE" id="PS50234">
    <property type="entry name" value="VWFA"/>
    <property type="match status" value="1"/>
</dbReference>
<accession>A0A381F4N3</accession>
<reference evidence="2 4" key="1">
    <citation type="submission" date="2017-01" db="EMBL/GenBank/DDBJ databases">
        <authorList>
            <person name="Varghese N."/>
            <person name="Submissions S."/>
        </authorList>
    </citation>
    <scope>NUCLEOTIDE SEQUENCE [LARGE SCALE GENOMIC DNA]</scope>
    <source>
        <strain evidence="2 4">ATCC 27950</strain>
    </source>
</reference>
<dbReference type="OrthoDB" id="596204at2"/>
<evidence type="ECO:0000313" key="5">
    <source>
        <dbReference type="Proteomes" id="UP000255231"/>
    </source>
</evidence>
<dbReference type="Pfam" id="PF17963">
    <property type="entry name" value="Big_9"/>
    <property type="match status" value="2"/>
</dbReference>
<name>A0A381F4N3_9FLAO</name>
<proteinExistence type="predicted"/>
<protein>
    <submittedName>
        <fullName evidence="3">von Willebrand factor type A domain</fullName>
    </submittedName>
</protein>
<dbReference type="GeneID" id="303675004"/>
<keyword evidence="4" id="KW-1185">Reference proteome</keyword>
<dbReference type="EMBL" id="UFVS01000001">
    <property type="protein sequence ID" value="SUX41438.1"/>
    <property type="molecule type" value="Genomic_DNA"/>
</dbReference>
<dbReference type="AlphaFoldDB" id="A0A381F4N3"/>
<dbReference type="InterPro" id="IPR036465">
    <property type="entry name" value="vWFA_dom_sf"/>
</dbReference>
<evidence type="ECO:0000313" key="4">
    <source>
        <dbReference type="Proteomes" id="UP000185725"/>
    </source>
</evidence>
<dbReference type="Proteomes" id="UP000255231">
    <property type="component" value="Unassembled WGS sequence"/>
</dbReference>
<evidence type="ECO:0000313" key="2">
    <source>
        <dbReference type="EMBL" id="SIQ60149.1"/>
    </source>
</evidence>
<dbReference type="KEGG" id="cil:EG358_14935"/>
<dbReference type="Gene3D" id="3.40.50.410">
    <property type="entry name" value="von Willebrand factor, type A domain"/>
    <property type="match status" value="1"/>
</dbReference>
<evidence type="ECO:0000313" key="3">
    <source>
        <dbReference type="EMBL" id="SUX41438.1"/>
    </source>
</evidence>
<dbReference type="Proteomes" id="UP000185725">
    <property type="component" value="Unassembled WGS sequence"/>
</dbReference>
<reference evidence="3 5" key="2">
    <citation type="submission" date="2018-06" db="EMBL/GenBank/DDBJ databases">
        <authorList>
            <consortium name="Pathogen Informatics"/>
            <person name="Doyle S."/>
        </authorList>
    </citation>
    <scope>NUCLEOTIDE SEQUENCE [LARGE SCALE GENOMIC DNA]</scope>
    <source>
        <strain evidence="3 5">NCTC13560</strain>
    </source>
</reference>
<feature type="domain" description="VWFA" evidence="1">
    <location>
        <begin position="848"/>
        <end position="1038"/>
    </location>
</feature>
<dbReference type="InterPro" id="IPR002035">
    <property type="entry name" value="VWF_A"/>
</dbReference>